<dbReference type="PANTHER" id="PTHR30388:SF6">
    <property type="entry name" value="XANTHINE DEHYDROGENASE SUBUNIT A-RELATED"/>
    <property type="match status" value="1"/>
</dbReference>
<reference evidence="4" key="1">
    <citation type="journal article" date="2014" name="Int. J. Syst. Evol. Microbiol.">
        <title>Complete genome sequence of Corynebacterium casei LMG S-19264T (=DSM 44701T), isolated from a smear-ripened cheese.</title>
        <authorList>
            <consortium name="US DOE Joint Genome Institute (JGI-PGF)"/>
            <person name="Walter F."/>
            <person name="Albersmeier A."/>
            <person name="Kalinowski J."/>
            <person name="Ruckert C."/>
        </authorList>
    </citation>
    <scope>NUCLEOTIDE SEQUENCE</scope>
    <source>
        <strain evidence="4">JCM 31311</strain>
    </source>
</reference>
<dbReference type="SUPFAM" id="SSF47240">
    <property type="entry name" value="Ferritin-like"/>
    <property type="match status" value="1"/>
</dbReference>
<dbReference type="PANTHER" id="PTHR30388">
    <property type="entry name" value="ALDEHYDE OXIDOREDUCTASE MOLYBDENUM COFACTOR ASSEMBLY PROTEIN"/>
    <property type="match status" value="1"/>
</dbReference>
<proteinExistence type="predicted"/>
<evidence type="ECO:0000259" key="2">
    <source>
        <dbReference type="Pfam" id="PF02625"/>
    </source>
</evidence>
<evidence type="ECO:0000313" key="5">
    <source>
        <dbReference type="Proteomes" id="UP000603865"/>
    </source>
</evidence>
<protein>
    <recommendedName>
        <fullName evidence="6">YHS domain-containing protein</fullName>
    </recommendedName>
</protein>
<sequence>MQMQFLEQLTRLQRSGTSFVTATVVSRRAPVSSHLGDRSIVYADGRMEGFVGGSCSRDIVRRQALEALKTGHPRLVLIRPDPGAGFVQADLLHAESAESVVIPMTCASEGAVDIYLEPYVPAPLLLVAGLTPVADAVARQAALMEYDVVRIVTAAEQSDLPSTARSVALRELPDFLAPLSDSRQGRISAVVASQGHYDEPVLEALLGAGVSFVGLLASHRRAQTVRELLELQGLSAEQTASIRSPVGLDLGARTPPEVAVSILAEVIVATRQPLTSTFSTAQVGAAAASARRPDLAEVPTPSVSDAQIAGDGGYPAEGRRPRPGFAFSPVDGEEIEMASAVHFAELNGTTYYFTCANCKRRFLKNPQQFLGQPQEQTP</sequence>
<reference evidence="4" key="2">
    <citation type="submission" date="2020-09" db="EMBL/GenBank/DDBJ databases">
        <authorList>
            <person name="Sun Q."/>
            <person name="Ohkuma M."/>
        </authorList>
    </citation>
    <scope>NUCLEOTIDE SEQUENCE</scope>
    <source>
        <strain evidence="4">JCM 31311</strain>
    </source>
</reference>
<evidence type="ECO:0000256" key="1">
    <source>
        <dbReference type="SAM" id="MobiDB-lite"/>
    </source>
</evidence>
<dbReference type="RefSeq" id="WP_189092513.1">
    <property type="nucleotide sequence ID" value="NZ_BMQL01000038.1"/>
</dbReference>
<evidence type="ECO:0000259" key="3">
    <source>
        <dbReference type="Pfam" id="PF13478"/>
    </source>
</evidence>
<feature type="domain" description="XdhC- CoxI" evidence="2">
    <location>
        <begin position="13"/>
        <end position="76"/>
    </location>
</feature>
<keyword evidence="5" id="KW-1185">Reference proteome</keyword>
<evidence type="ECO:0000313" key="4">
    <source>
        <dbReference type="EMBL" id="GGR26408.1"/>
    </source>
</evidence>
<dbReference type="InterPro" id="IPR052698">
    <property type="entry name" value="MoCofactor_Util/Proc"/>
</dbReference>
<gene>
    <name evidence="4" type="ORF">GCM10008957_42450</name>
</gene>
<feature type="region of interest" description="Disordered" evidence="1">
    <location>
        <begin position="289"/>
        <end position="325"/>
    </location>
</feature>
<dbReference type="Proteomes" id="UP000603865">
    <property type="component" value="Unassembled WGS sequence"/>
</dbReference>
<dbReference type="Pfam" id="PF13478">
    <property type="entry name" value="XdhC_C"/>
    <property type="match status" value="1"/>
</dbReference>
<dbReference type="InterPro" id="IPR003777">
    <property type="entry name" value="XdhC_CoxI"/>
</dbReference>
<evidence type="ECO:0008006" key="6">
    <source>
        <dbReference type="Google" id="ProtNLM"/>
    </source>
</evidence>
<feature type="domain" description="XdhC Rossmann" evidence="3">
    <location>
        <begin position="125"/>
        <end position="266"/>
    </location>
</feature>
<dbReference type="Pfam" id="PF02625">
    <property type="entry name" value="XdhC_CoxI"/>
    <property type="match status" value="1"/>
</dbReference>
<accession>A0A918FB01</accession>
<dbReference type="InterPro" id="IPR009078">
    <property type="entry name" value="Ferritin-like_SF"/>
</dbReference>
<dbReference type="Gene3D" id="3.40.50.720">
    <property type="entry name" value="NAD(P)-binding Rossmann-like Domain"/>
    <property type="match status" value="1"/>
</dbReference>
<comment type="caution">
    <text evidence="4">The sequence shown here is derived from an EMBL/GenBank/DDBJ whole genome shotgun (WGS) entry which is preliminary data.</text>
</comment>
<dbReference type="EMBL" id="BMQL01000038">
    <property type="protein sequence ID" value="GGR26408.1"/>
    <property type="molecule type" value="Genomic_DNA"/>
</dbReference>
<organism evidence="4 5">
    <name type="scientific">Deinococcus ruber</name>
    <dbReference type="NCBI Taxonomy" id="1848197"/>
    <lineage>
        <taxon>Bacteria</taxon>
        <taxon>Thermotogati</taxon>
        <taxon>Deinococcota</taxon>
        <taxon>Deinococci</taxon>
        <taxon>Deinococcales</taxon>
        <taxon>Deinococcaceae</taxon>
        <taxon>Deinococcus</taxon>
    </lineage>
</organism>
<dbReference type="InterPro" id="IPR027051">
    <property type="entry name" value="XdhC_Rossmann_dom"/>
</dbReference>
<dbReference type="AlphaFoldDB" id="A0A918FB01"/>
<name>A0A918FB01_9DEIO</name>